<dbReference type="Pfam" id="PF00908">
    <property type="entry name" value="dTDP_sugar_isom"/>
    <property type="match status" value="1"/>
</dbReference>
<dbReference type="PANTHER" id="PTHR21047">
    <property type="entry name" value="DTDP-6-DEOXY-D-GLUCOSE-3,5 EPIMERASE"/>
    <property type="match status" value="1"/>
</dbReference>
<sequence>MDIRALTIEGSWLVTPEQHHDDRGMFLEWYQAGRFTEAVGRPFTLAQSNVSVSGRGVIRGIHLVDVPPGQDKYITCVSGAVLDVVVDLRVGSPTFGRWEAVRLDDVDRRAVHLDAGLGHAFCALTEPATVVYLCSSPYDPAAERTVNPLDPELGITWPAGPRRLSTRDATAQTVAQALAAGVLPAYVPHG</sequence>
<dbReference type="CDD" id="cd00438">
    <property type="entry name" value="cupin_RmlC"/>
    <property type="match status" value="1"/>
</dbReference>
<dbReference type="InterPro" id="IPR011051">
    <property type="entry name" value="RmlC_Cupin_sf"/>
</dbReference>
<feature type="site" description="Participates in a stacking interaction with the thymidine ring of dTDP-4-oxo-6-deoxyglucose" evidence="3">
    <location>
        <position position="138"/>
    </location>
</feature>
<gene>
    <name evidence="4" type="ORF">GA0070606_5743</name>
</gene>
<feature type="active site" description="Proton acceptor" evidence="2">
    <location>
        <position position="62"/>
    </location>
</feature>
<comment type="similarity">
    <text evidence="1">Belongs to the dTDP-4-dehydrorhamnose 3,5-epimerase family.</text>
</comment>
<protein>
    <submittedName>
        <fullName evidence="4">dTDP-4-dehydrorhamnose 3,5-epimerase</fullName>
    </submittedName>
</protein>
<dbReference type="GO" id="GO:0000271">
    <property type="term" value="P:polysaccharide biosynthetic process"/>
    <property type="evidence" value="ECO:0007669"/>
    <property type="project" value="TreeGrafter"/>
</dbReference>
<accession>A0A1C6VYY0</accession>
<dbReference type="GO" id="GO:0008830">
    <property type="term" value="F:dTDP-4-dehydrorhamnose 3,5-epimerase activity"/>
    <property type="evidence" value="ECO:0007669"/>
    <property type="project" value="InterPro"/>
</dbReference>
<dbReference type="GO" id="GO:0019305">
    <property type="term" value="P:dTDP-rhamnose biosynthetic process"/>
    <property type="evidence" value="ECO:0007669"/>
    <property type="project" value="TreeGrafter"/>
</dbReference>
<evidence type="ECO:0000256" key="2">
    <source>
        <dbReference type="PIRSR" id="PIRSR600888-1"/>
    </source>
</evidence>
<dbReference type="InterPro" id="IPR014710">
    <property type="entry name" value="RmlC-like_jellyroll"/>
</dbReference>
<dbReference type="OrthoDB" id="9800680at2"/>
<reference evidence="5" key="1">
    <citation type="submission" date="2016-06" db="EMBL/GenBank/DDBJ databases">
        <authorList>
            <person name="Varghese N."/>
            <person name="Submissions Spin"/>
        </authorList>
    </citation>
    <scope>NUCLEOTIDE SEQUENCE [LARGE SCALE GENOMIC DNA]</scope>
    <source>
        <strain evidence="5">DSM 43903</strain>
    </source>
</reference>
<dbReference type="GO" id="GO:0005829">
    <property type="term" value="C:cytosol"/>
    <property type="evidence" value="ECO:0007669"/>
    <property type="project" value="TreeGrafter"/>
</dbReference>
<dbReference type="AlphaFoldDB" id="A0A1C6VYY0"/>
<evidence type="ECO:0000313" key="4">
    <source>
        <dbReference type="EMBL" id="SCL71518.1"/>
    </source>
</evidence>
<dbReference type="STRING" id="47855.GA0070606_5743"/>
<evidence type="ECO:0000313" key="5">
    <source>
        <dbReference type="Proteomes" id="UP000199001"/>
    </source>
</evidence>
<evidence type="ECO:0000256" key="3">
    <source>
        <dbReference type="PIRSR" id="PIRSR600888-3"/>
    </source>
</evidence>
<dbReference type="SUPFAM" id="SSF51182">
    <property type="entry name" value="RmlC-like cupins"/>
    <property type="match status" value="1"/>
</dbReference>
<proteinExistence type="inferred from homology"/>
<evidence type="ECO:0000256" key="1">
    <source>
        <dbReference type="ARBA" id="ARBA00010154"/>
    </source>
</evidence>
<organism evidence="4 5">
    <name type="scientific">Micromonospora citrea</name>
    <dbReference type="NCBI Taxonomy" id="47855"/>
    <lineage>
        <taxon>Bacteria</taxon>
        <taxon>Bacillati</taxon>
        <taxon>Actinomycetota</taxon>
        <taxon>Actinomycetes</taxon>
        <taxon>Micromonosporales</taxon>
        <taxon>Micromonosporaceae</taxon>
        <taxon>Micromonospora</taxon>
    </lineage>
</organism>
<keyword evidence="5" id="KW-1185">Reference proteome</keyword>
<dbReference type="InterPro" id="IPR000888">
    <property type="entry name" value="RmlC-like"/>
</dbReference>
<feature type="active site" description="Proton donor" evidence="2">
    <location>
        <position position="132"/>
    </location>
</feature>
<dbReference type="Gene3D" id="2.60.120.10">
    <property type="entry name" value="Jelly Rolls"/>
    <property type="match status" value="1"/>
</dbReference>
<name>A0A1C6VYY0_9ACTN</name>
<dbReference type="Proteomes" id="UP000199001">
    <property type="component" value="Unassembled WGS sequence"/>
</dbReference>
<dbReference type="RefSeq" id="WP_091106290.1">
    <property type="nucleotide sequence ID" value="NZ_FMHZ01000002.1"/>
</dbReference>
<dbReference type="EMBL" id="FMHZ01000002">
    <property type="protein sequence ID" value="SCL71518.1"/>
    <property type="molecule type" value="Genomic_DNA"/>
</dbReference>
<dbReference type="PANTHER" id="PTHR21047:SF2">
    <property type="entry name" value="THYMIDINE DIPHOSPHO-4-KETO-RHAMNOSE 3,5-EPIMERASE"/>
    <property type="match status" value="1"/>
</dbReference>